<name>F0WQJ7_9STRA</name>
<reference evidence="1" key="1">
    <citation type="journal article" date="2011" name="PLoS Biol.">
        <title>Gene gain and loss during evolution of obligate parasitism in the white rust pathogen of Arabidopsis thaliana.</title>
        <authorList>
            <person name="Kemen E."/>
            <person name="Gardiner A."/>
            <person name="Schultz-Larsen T."/>
            <person name="Kemen A.C."/>
            <person name="Balmuth A.L."/>
            <person name="Robert-Seilaniantz A."/>
            <person name="Bailey K."/>
            <person name="Holub E."/>
            <person name="Studholme D.J."/>
            <person name="Maclean D."/>
            <person name="Jones J.D."/>
        </authorList>
    </citation>
    <scope>NUCLEOTIDE SEQUENCE</scope>
</reference>
<sequence length="101" mass="11298">MSCNFLFVILNTTARNLIQQFHTSSSSSSLLHKLLSEITLHSNDVNPTAPTHQSVTVFFSMELYPGSIRLDTSPWSLIGGFSSLHDQLVHLLPFIHCRMAI</sequence>
<evidence type="ECO:0000313" key="2">
    <source>
        <dbReference type="EMBL" id="CCA24159.1"/>
    </source>
</evidence>
<gene>
    <name evidence="1" type="primary">AlNc14C200G8666</name>
    <name evidence="2" type="synonym">AlNc14C224G9181</name>
    <name evidence="1" type="ORF">ALNC14_097500</name>
    <name evidence="2" type="ORF">ALNC14_103030</name>
</gene>
<reference evidence="1" key="2">
    <citation type="submission" date="2011-02" db="EMBL/GenBank/DDBJ databases">
        <authorList>
            <person name="MacLean D."/>
        </authorList>
    </citation>
    <scope>NUCLEOTIDE SEQUENCE</scope>
</reference>
<dbReference type="EMBL" id="FR824269">
    <property type="protein sequence ID" value="CCA24159.1"/>
    <property type="molecule type" value="Genomic_DNA"/>
</dbReference>
<protein>
    <submittedName>
        <fullName evidence="1">AlNc14C200G8666 protein</fullName>
    </submittedName>
    <submittedName>
        <fullName evidence="2">AlNc14C224G9181 protein</fullName>
    </submittedName>
</protein>
<proteinExistence type="predicted"/>
<dbReference type="EMBL" id="FR824245">
    <property type="protein sequence ID" value="CCA23606.1"/>
    <property type="molecule type" value="Genomic_DNA"/>
</dbReference>
<evidence type="ECO:0000313" key="1">
    <source>
        <dbReference type="EMBL" id="CCA23606.1"/>
    </source>
</evidence>
<dbReference type="AlphaFoldDB" id="F0WQJ7"/>
<accession>F0WQJ7</accession>
<dbReference type="HOGENOM" id="CLU_2296937_0_0_1"/>
<organism evidence="1">
    <name type="scientific">Albugo laibachii Nc14</name>
    <dbReference type="NCBI Taxonomy" id="890382"/>
    <lineage>
        <taxon>Eukaryota</taxon>
        <taxon>Sar</taxon>
        <taxon>Stramenopiles</taxon>
        <taxon>Oomycota</taxon>
        <taxon>Peronosporomycetes</taxon>
        <taxon>Albuginales</taxon>
        <taxon>Albuginaceae</taxon>
        <taxon>Albugo</taxon>
    </lineage>
</organism>